<dbReference type="Proteomes" id="UP000492821">
    <property type="component" value="Unassembled WGS sequence"/>
</dbReference>
<reference evidence="2" key="2">
    <citation type="submission" date="2020-10" db="UniProtKB">
        <authorList>
            <consortium name="WormBaseParasite"/>
        </authorList>
    </citation>
    <scope>IDENTIFICATION</scope>
</reference>
<dbReference type="WBParaSite" id="Pan_g22763.t1">
    <property type="protein sequence ID" value="Pan_g22763.t1"/>
    <property type="gene ID" value="Pan_g22763"/>
</dbReference>
<sequence length="295" mass="34535">MTHAFNNNTIKRFTYDWLIRFAELHPFEICDYEYNFDILPGSPYNPLYSNYAAISPMFTTLITRHMPYIFHDFFINILNGAIQNDVPPTHHRYKIYVCYECQIDGRTTPGMLSLLETNRIIIYTELICTLFSELSDHTLTPNELKYLLKFGPRDRIFQICGVLSEPFEFAELWPLLQHCKEIRIELKNLIYDENVATVLKKHLFFPNEICFLDLQLPDKTVLEMFDYFLSLPKFPKGVLFQFQQLKPVELRKAITKKLFSVGFQNDSQGTPENPFNIICCVNGSKFDCTFDAGPI</sequence>
<evidence type="ECO:0000313" key="1">
    <source>
        <dbReference type="Proteomes" id="UP000492821"/>
    </source>
</evidence>
<reference evidence="1" key="1">
    <citation type="journal article" date="2013" name="Genetics">
        <title>The draft genome and transcriptome of Panagrellus redivivus are shaped by the harsh demands of a free-living lifestyle.</title>
        <authorList>
            <person name="Srinivasan J."/>
            <person name="Dillman A.R."/>
            <person name="Macchietto M.G."/>
            <person name="Heikkinen L."/>
            <person name="Lakso M."/>
            <person name="Fracchia K.M."/>
            <person name="Antoshechkin I."/>
            <person name="Mortazavi A."/>
            <person name="Wong G."/>
            <person name="Sternberg P.W."/>
        </authorList>
    </citation>
    <scope>NUCLEOTIDE SEQUENCE [LARGE SCALE GENOMIC DNA]</scope>
    <source>
        <strain evidence="1">MT8872</strain>
    </source>
</reference>
<protein>
    <submittedName>
        <fullName evidence="2">F-box domain-containing protein</fullName>
    </submittedName>
</protein>
<accession>A0A7E4VNP8</accession>
<keyword evidence="1" id="KW-1185">Reference proteome</keyword>
<proteinExistence type="predicted"/>
<dbReference type="AlphaFoldDB" id="A0A7E4VNP8"/>
<name>A0A7E4VNP8_PANRE</name>
<evidence type="ECO:0000313" key="2">
    <source>
        <dbReference type="WBParaSite" id="Pan_g22763.t1"/>
    </source>
</evidence>
<organism evidence="1 2">
    <name type="scientific">Panagrellus redivivus</name>
    <name type="common">Microworm</name>
    <dbReference type="NCBI Taxonomy" id="6233"/>
    <lineage>
        <taxon>Eukaryota</taxon>
        <taxon>Metazoa</taxon>
        <taxon>Ecdysozoa</taxon>
        <taxon>Nematoda</taxon>
        <taxon>Chromadorea</taxon>
        <taxon>Rhabditida</taxon>
        <taxon>Tylenchina</taxon>
        <taxon>Panagrolaimomorpha</taxon>
        <taxon>Panagrolaimoidea</taxon>
        <taxon>Panagrolaimidae</taxon>
        <taxon>Panagrellus</taxon>
    </lineage>
</organism>